<dbReference type="Proteomes" id="UP000321933">
    <property type="component" value="Unassembled WGS sequence"/>
</dbReference>
<comment type="subcellular location">
    <subcellularLocation>
        <location evidence="1 8">Cell outer membrane</location>
        <topology evidence="1 8">Multi-pass membrane protein</topology>
    </subcellularLocation>
</comment>
<sequence length="733" mass="81375">MGMSQHKRLVEVLRGVLPQAGGARGGFTVASVAFLLLSPEVLAQGSSGSESSLPIEEIVVTGNNVYRDRTEDINPTLAYGLDFFQRFEPSTVGEMLKRTPGVVFTSDVLEYDAVQLRGLDAAYTEVLINGRPVPGQGADRTFFVDRIPSELVERVEIIRSPSADMSSQGVAGSLNIILKDGAQLEGLTTRIGTTYYEQDDRFRNTGSVAYADAGDTYDFWLGANVQERRNPKQKLEEYFDDGSLEGFAYEDDTRDGTDTSLNGSLGLQLPAGNLRFNGYYVYTDRSEEEFVREYEGETVDVNAADLVAIARQKESIDQTSWGLDGIYTLPLGEGEMALSGAVSHFDEDTQNFETEEEFEDGMSQGVEEGEETLDIEDSSYAAEASYTYPVWEGGELKAGLSYSLNEREGLQAGFFDVEADIEETRWAPYAKLTQDLGDALTVEGGLRYDMYERDVDNEDGSASQDGNELLPSLSLRWDMTQATRITASVARTLRRPEFDLVAPFEEDETPDDEDATFGNPELDSELAWGYDLGLEHRIANRGIIGINLFYRDIEDVIEITDTGLPYDDGDGTIFTPQNIGDGTASGVELDISTPLDFIGLDNTGFYANYAWLDSEIEDPFTGEDRAFRNQPDYVYNISLTQDFPGFGGAGISYQQRGDSLETEFQEYVVTGYDGNLELFVEWNITENSVLRLTGTNLLDQEKVEHIRDYGDPISEIQYEESTPTYSLVWRAAF</sequence>
<feature type="domain" description="TonB-dependent receptor plug" evidence="11">
    <location>
        <begin position="84"/>
        <end position="172"/>
    </location>
</feature>
<dbReference type="InterPro" id="IPR036942">
    <property type="entry name" value="Beta-barrel_TonB_sf"/>
</dbReference>
<evidence type="ECO:0000256" key="6">
    <source>
        <dbReference type="ARBA" id="ARBA00023136"/>
    </source>
</evidence>
<keyword evidence="13" id="KW-1185">Reference proteome</keyword>
<dbReference type="SUPFAM" id="SSF56935">
    <property type="entry name" value="Porins"/>
    <property type="match status" value="1"/>
</dbReference>
<proteinExistence type="inferred from homology"/>
<evidence type="ECO:0000256" key="8">
    <source>
        <dbReference type="PROSITE-ProRule" id="PRU01360"/>
    </source>
</evidence>
<dbReference type="InterPro" id="IPR037066">
    <property type="entry name" value="Plug_dom_sf"/>
</dbReference>
<evidence type="ECO:0000256" key="4">
    <source>
        <dbReference type="ARBA" id="ARBA00022692"/>
    </source>
</evidence>
<evidence type="ECO:0000256" key="3">
    <source>
        <dbReference type="ARBA" id="ARBA00022452"/>
    </source>
</evidence>
<evidence type="ECO:0000256" key="5">
    <source>
        <dbReference type="ARBA" id="ARBA00023077"/>
    </source>
</evidence>
<organism evidence="12 13">
    <name type="scientific">Parahaliea aestuarii</name>
    <dbReference type="NCBI Taxonomy" id="1852021"/>
    <lineage>
        <taxon>Bacteria</taxon>
        <taxon>Pseudomonadati</taxon>
        <taxon>Pseudomonadota</taxon>
        <taxon>Gammaproteobacteria</taxon>
        <taxon>Cellvibrionales</taxon>
        <taxon>Halieaceae</taxon>
        <taxon>Parahaliea</taxon>
    </lineage>
</organism>
<accession>A0A5C9A4F7</accession>
<keyword evidence="3 8" id="KW-1134">Transmembrane beta strand</keyword>
<dbReference type="InterPro" id="IPR000531">
    <property type="entry name" value="Beta-barrel_TonB"/>
</dbReference>
<dbReference type="GO" id="GO:0009279">
    <property type="term" value="C:cell outer membrane"/>
    <property type="evidence" value="ECO:0007669"/>
    <property type="project" value="UniProtKB-SubCell"/>
</dbReference>
<dbReference type="PANTHER" id="PTHR40980:SF4">
    <property type="entry name" value="TONB-DEPENDENT RECEPTOR-LIKE BETA-BARREL DOMAIN-CONTAINING PROTEIN"/>
    <property type="match status" value="1"/>
</dbReference>
<name>A0A5C9A4F7_9GAMM</name>
<evidence type="ECO:0000313" key="13">
    <source>
        <dbReference type="Proteomes" id="UP000321933"/>
    </source>
</evidence>
<dbReference type="Pfam" id="PF00593">
    <property type="entry name" value="TonB_dep_Rec_b-barrel"/>
    <property type="match status" value="1"/>
</dbReference>
<keyword evidence="6 8" id="KW-0472">Membrane</keyword>
<gene>
    <name evidence="12" type="ORF">FVW59_02785</name>
</gene>
<keyword evidence="4 8" id="KW-0812">Transmembrane</keyword>
<evidence type="ECO:0000259" key="11">
    <source>
        <dbReference type="Pfam" id="PF07715"/>
    </source>
</evidence>
<keyword evidence="12" id="KW-0675">Receptor</keyword>
<dbReference type="AlphaFoldDB" id="A0A5C9A4F7"/>
<dbReference type="CDD" id="cd01347">
    <property type="entry name" value="ligand_gated_channel"/>
    <property type="match status" value="1"/>
</dbReference>
<evidence type="ECO:0000256" key="2">
    <source>
        <dbReference type="ARBA" id="ARBA00022448"/>
    </source>
</evidence>
<dbReference type="PROSITE" id="PS52016">
    <property type="entry name" value="TONB_DEPENDENT_REC_3"/>
    <property type="match status" value="1"/>
</dbReference>
<reference evidence="12 13" key="1">
    <citation type="submission" date="2019-08" db="EMBL/GenBank/DDBJ databases">
        <title>Parahaliea maris sp. nov., isolated from the surface seawater.</title>
        <authorList>
            <person name="Liu Y."/>
        </authorList>
    </citation>
    <scope>NUCLEOTIDE SEQUENCE [LARGE SCALE GENOMIC DNA]</scope>
    <source>
        <strain evidence="12 13">S2-26</strain>
    </source>
</reference>
<comment type="similarity">
    <text evidence="8 9">Belongs to the TonB-dependent receptor family.</text>
</comment>
<dbReference type="PANTHER" id="PTHR40980">
    <property type="entry name" value="PLUG DOMAIN-CONTAINING PROTEIN"/>
    <property type="match status" value="1"/>
</dbReference>
<protein>
    <submittedName>
        <fullName evidence="12">TonB-dependent receptor</fullName>
    </submittedName>
</protein>
<keyword evidence="2 8" id="KW-0813">Transport</keyword>
<dbReference type="Pfam" id="PF07715">
    <property type="entry name" value="Plug"/>
    <property type="match status" value="1"/>
</dbReference>
<evidence type="ECO:0000256" key="9">
    <source>
        <dbReference type="RuleBase" id="RU003357"/>
    </source>
</evidence>
<keyword evidence="5 9" id="KW-0798">TonB box</keyword>
<dbReference type="Gene3D" id="2.170.130.10">
    <property type="entry name" value="TonB-dependent receptor, plug domain"/>
    <property type="match status" value="1"/>
</dbReference>
<dbReference type="InterPro" id="IPR039426">
    <property type="entry name" value="TonB-dep_rcpt-like"/>
</dbReference>
<evidence type="ECO:0000256" key="1">
    <source>
        <dbReference type="ARBA" id="ARBA00004571"/>
    </source>
</evidence>
<evidence type="ECO:0000313" key="12">
    <source>
        <dbReference type="EMBL" id="TXS94852.1"/>
    </source>
</evidence>
<feature type="domain" description="TonB-dependent receptor-like beta-barrel" evidence="10">
    <location>
        <begin position="200"/>
        <end position="697"/>
    </location>
</feature>
<keyword evidence="7 8" id="KW-0998">Cell outer membrane</keyword>
<dbReference type="OrthoDB" id="9764669at2"/>
<evidence type="ECO:0000259" key="10">
    <source>
        <dbReference type="Pfam" id="PF00593"/>
    </source>
</evidence>
<dbReference type="EMBL" id="VRYZ01000001">
    <property type="protein sequence ID" value="TXS94852.1"/>
    <property type="molecule type" value="Genomic_DNA"/>
</dbReference>
<dbReference type="Gene3D" id="2.40.170.20">
    <property type="entry name" value="TonB-dependent receptor, beta-barrel domain"/>
    <property type="match status" value="1"/>
</dbReference>
<comment type="caution">
    <text evidence="12">The sequence shown here is derived from an EMBL/GenBank/DDBJ whole genome shotgun (WGS) entry which is preliminary data.</text>
</comment>
<dbReference type="InterPro" id="IPR012910">
    <property type="entry name" value="Plug_dom"/>
</dbReference>
<evidence type="ECO:0000256" key="7">
    <source>
        <dbReference type="ARBA" id="ARBA00023237"/>
    </source>
</evidence>